<dbReference type="EMBL" id="FZPH01000035">
    <property type="protein sequence ID" value="SNT66234.1"/>
    <property type="molecule type" value="Genomic_DNA"/>
</dbReference>
<accession>A0A239PI19</accession>
<evidence type="ECO:0008006" key="3">
    <source>
        <dbReference type="Google" id="ProtNLM"/>
    </source>
</evidence>
<reference evidence="1 2" key="1">
    <citation type="submission" date="2017-06" db="EMBL/GenBank/DDBJ databases">
        <authorList>
            <person name="Kim H.J."/>
            <person name="Triplett B.A."/>
        </authorList>
    </citation>
    <scope>NUCLEOTIDE SEQUENCE [LARGE SCALE GENOMIC DNA]</scope>
    <source>
        <strain evidence="1 2">CGMCC 4.5593</strain>
    </source>
</reference>
<evidence type="ECO:0000313" key="2">
    <source>
        <dbReference type="Proteomes" id="UP000198362"/>
    </source>
</evidence>
<gene>
    <name evidence="1" type="ORF">SAMN05421812_13515</name>
</gene>
<evidence type="ECO:0000313" key="1">
    <source>
        <dbReference type="EMBL" id="SNT66234.1"/>
    </source>
</evidence>
<dbReference type="AlphaFoldDB" id="A0A239PI19"/>
<organism evidence="1 2">
    <name type="scientific">Asanoa hainanensis</name>
    <dbReference type="NCBI Taxonomy" id="560556"/>
    <lineage>
        <taxon>Bacteria</taxon>
        <taxon>Bacillati</taxon>
        <taxon>Actinomycetota</taxon>
        <taxon>Actinomycetes</taxon>
        <taxon>Micromonosporales</taxon>
        <taxon>Micromonosporaceae</taxon>
        <taxon>Asanoa</taxon>
    </lineage>
</organism>
<name>A0A239PI19_9ACTN</name>
<protein>
    <recommendedName>
        <fullName evidence="3">Muconolactone delta-isomerase</fullName>
    </recommendedName>
</protein>
<sequence length="99" mass="10527">MTVRYTLPGDGLGETDVVEAIHALEDRLEKAITDAGVGEFDGNELGGGEAVLFAYGPDATKLFAVMEPELRAFSPRPAYAILRFGAADDAAAVEKRIDL</sequence>
<dbReference type="OrthoDB" id="678788at2"/>
<dbReference type="RefSeq" id="WP_144022997.1">
    <property type="nucleotide sequence ID" value="NZ_FZPH01000035.1"/>
</dbReference>
<keyword evidence="2" id="KW-1185">Reference proteome</keyword>
<proteinExistence type="predicted"/>
<dbReference type="Proteomes" id="UP000198362">
    <property type="component" value="Unassembled WGS sequence"/>
</dbReference>